<sequence>MSGRGRSGRFTRLLPDGYSTVHDHFPIAIRPYTSSVPDPLDLYPSYFRSLCTTPTERMLGQTTFLLLVTVAWAADVDGGWNSWLQWSTCSVSCGHGYHVRSRICDNPEQEGNGTQCIGSDYETKGCDMKHCP</sequence>
<dbReference type="Gene3D" id="2.20.100.10">
    <property type="entry name" value="Thrombospondin type-1 (TSP1) repeat"/>
    <property type="match status" value="1"/>
</dbReference>
<dbReference type="InterPro" id="IPR052065">
    <property type="entry name" value="Compl_asym_regulator"/>
</dbReference>
<feature type="non-terminal residue" evidence="6">
    <location>
        <position position="1"/>
    </location>
</feature>
<evidence type="ECO:0000256" key="3">
    <source>
        <dbReference type="ARBA" id="ARBA00022729"/>
    </source>
</evidence>
<dbReference type="SMART" id="SM00209">
    <property type="entry name" value="TSP1"/>
    <property type="match status" value="1"/>
</dbReference>
<dbReference type="Proteomes" id="UP000828390">
    <property type="component" value="Unassembled WGS sequence"/>
</dbReference>
<evidence type="ECO:0000256" key="1">
    <source>
        <dbReference type="ARBA" id="ARBA00004613"/>
    </source>
</evidence>
<dbReference type="SUPFAM" id="SSF82895">
    <property type="entry name" value="TSP-1 type 1 repeat"/>
    <property type="match status" value="1"/>
</dbReference>
<keyword evidence="5" id="KW-1015">Disulfide bond</keyword>
<dbReference type="PANTHER" id="PTHR22906">
    <property type="entry name" value="PROPERDIN"/>
    <property type="match status" value="1"/>
</dbReference>
<dbReference type="InterPro" id="IPR000884">
    <property type="entry name" value="TSP1_rpt"/>
</dbReference>
<proteinExistence type="predicted"/>
<dbReference type="PRINTS" id="PR01705">
    <property type="entry name" value="TSP1REPEAT"/>
</dbReference>
<dbReference type="InterPro" id="IPR036383">
    <property type="entry name" value="TSP1_rpt_sf"/>
</dbReference>
<evidence type="ECO:0000256" key="5">
    <source>
        <dbReference type="ARBA" id="ARBA00023157"/>
    </source>
</evidence>
<reference evidence="6" key="1">
    <citation type="journal article" date="2019" name="bioRxiv">
        <title>The Genome of the Zebra Mussel, Dreissena polymorpha: A Resource for Invasive Species Research.</title>
        <authorList>
            <person name="McCartney M.A."/>
            <person name="Auch B."/>
            <person name="Kono T."/>
            <person name="Mallez S."/>
            <person name="Zhang Y."/>
            <person name="Obille A."/>
            <person name="Becker A."/>
            <person name="Abrahante J.E."/>
            <person name="Garbe J."/>
            <person name="Badalamenti J.P."/>
            <person name="Herman A."/>
            <person name="Mangelson H."/>
            <person name="Liachko I."/>
            <person name="Sullivan S."/>
            <person name="Sone E.D."/>
            <person name="Koren S."/>
            <person name="Silverstein K.A.T."/>
            <person name="Beckman K.B."/>
            <person name="Gohl D.M."/>
        </authorList>
    </citation>
    <scope>NUCLEOTIDE SEQUENCE</scope>
    <source>
        <strain evidence="6">Duluth1</strain>
        <tissue evidence="6">Whole animal</tissue>
    </source>
</reference>
<reference evidence="6" key="2">
    <citation type="submission" date="2020-11" db="EMBL/GenBank/DDBJ databases">
        <authorList>
            <person name="McCartney M.A."/>
            <person name="Auch B."/>
            <person name="Kono T."/>
            <person name="Mallez S."/>
            <person name="Becker A."/>
            <person name="Gohl D.M."/>
            <person name="Silverstein K.A.T."/>
            <person name="Koren S."/>
            <person name="Bechman K.B."/>
            <person name="Herman A."/>
            <person name="Abrahante J.E."/>
            <person name="Garbe J."/>
        </authorList>
    </citation>
    <scope>NUCLEOTIDE SEQUENCE</scope>
    <source>
        <strain evidence="6">Duluth1</strain>
        <tissue evidence="6">Whole animal</tissue>
    </source>
</reference>
<evidence type="ECO:0000256" key="4">
    <source>
        <dbReference type="ARBA" id="ARBA00022737"/>
    </source>
</evidence>
<keyword evidence="7" id="KW-1185">Reference proteome</keyword>
<comment type="caution">
    <text evidence="6">The sequence shown here is derived from an EMBL/GenBank/DDBJ whole genome shotgun (WGS) entry which is preliminary data.</text>
</comment>
<dbReference type="Pfam" id="PF00090">
    <property type="entry name" value="TSP_1"/>
    <property type="match status" value="1"/>
</dbReference>
<organism evidence="6 7">
    <name type="scientific">Dreissena polymorpha</name>
    <name type="common">Zebra mussel</name>
    <name type="synonym">Mytilus polymorpha</name>
    <dbReference type="NCBI Taxonomy" id="45954"/>
    <lineage>
        <taxon>Eukaryota</taxon>
        <taxon>Metazoa</taxon>
        <taxon>Spiralia</taxon>
        <taxon>Lophotrochozoa</taxon>
        <taxon>Mollusca</taxon>
        <taxon>Bivalvia</taxon>
        <taxon>Autobranchia</taxon>
        <taxon>Heteroconchia</taxon>
        <taxon>Euheterodonta</taxon>
        <taxon>Imparidentia</taxon>
        <taxon>Neoheterodontei</taxon>
        <taxon>Myida</taxon>
        <taxon>Dreissenoidea</taxon>
        <taxon>Dreissenidae</taxon>
        <taxon>Dreissena</taxon>
    </lineage>
</organism>
<protein>
    <submittedName>
        <fullName evidence="6">Uncharacterized protein</fullName>
    </submittedName>
</protein>
<name>A0A9D4JMQ8_DREPO</name>
<evidence type="ECO:0000313" key="7">
    <source>
        <dbReference type="Proteomes" id="UP000828390"/>
    </source>
</evidence>
<evidence type="ECO:0000313" key="6">
    <source>
        <dbReference type="EMBL" id="KAH3816079.1"/>
    </source>
</evidence>
<keyword evidence="4" id="KW-0677">Repeat</keyword>
<gene>
    <name evidence="6" type="ORF">DPMN_117587</name>
</gene>
<keyword evidence="2" id="KW-0964">Secreted</keyword>
<dbReference type="PROSITE" id="PS50092">
    <property type="entry name" value="TSP1"/>
    <property type="match status" value="1"/>
</dbReference>
<dbReference type="PANTHER" id="PTHR22906:SF43">
    <property type="entry name" value="PROPERDIN"/>
    <property type="match status" value="1"/>
</dbReference>
<accession>A0A9D4JMQ8</accession>
<dbReference type="EMBL" id="JAIWYP010000005">
    <property type="protein sequence ID" value="KAH3816079.1"/>
    <property type="molecule type" value="Genomic_DNA"/>
</dbReference>
<keyword evidence="3" id="KW-0732">Signal</keyword>
<comment type="subcellular location">
    <subcellularLocation>
        <location evidence="1">Secreted</location>
    </subcellularLocation>
</comment>
<evidence type="ECO:0000256" key="2">
    <source>
        <dbReference type="ARBA" id="ARBA00022525"/>
    </source>
</evidence>
<dbReference type="AlphaFoldDB" id="A0A9D4JMQ8"/>
<dbReference type="FunFam" id="2.20.100.10:FF:000007">
    <property type="entry name" value="Thrombospondin 1"/>
    <property type="match status" value="1"/>
</dbReference>